<dbReference type="PIRSF" id="PIRSF031503">
    <property type="entry name" value="UCP031503_mp"/>
    <property type="match status" value="1"/>
</dbReference>
<dbReference type="AlphaFoldDB" id="A0A401IS42"/>
<dbReference type="InterPro" id="IPR014564">
    <property type="entry name" value="UCP031503_TM"/>
</dbReference>
<dbReference type="PANTHER" id="PTHR41771">
    <property type="entry name" value="MEMBRANE PROTEIN-RELATED"/>
    <property type="match status" value="1"/>
</dbReference>
<keyword evidence="1" id="KW-1133">Transmembrane helix</keyword>
<feature type="transmembrane region" description="Helical" evidence="1">
    <location>
        <begin position="173"/>
        <end position="201"/>
    </location>
</feature>
<accession>A0A401IS42</accession>
<dbReference type="Pfam" id="PF07907">
    <property type="entry name" value="YibE_F"/>
    <property type="match status" value="1"/>
</dbReference>
<feature type="transmembrane region" description="Helical" evidence="1">
    <location>
        <begin position="24"/>
        <end position="44"/>
    </location>
</feature>
<organism evidence="2 3">
    <name type="scientific">Ligilactobacillus salitolerans</name>
    <dbReference type="NCBI Taxonomy" id="1808352"/>
    <lineage>
        <taxon>Bacteria</taxon>
        <taxon>Bacillati</taxon>
        <taxon>Bacillota</taxon>
        <taxon>Bacilli</taxon>
        <taxon>Lactobacillales</taxon>
        <taxon>Lactobacillaceae</taxon>
        <taxon>Ligilactobacillus</taxon>
    </lineage>
</organism>
<comment type="caution">
    <text evidence="2">The sequence shown here is derived from an EMBL/GenBank/DDBJ whole genome shotgun (WGS) entry which is preliminary data.</text>
</comment>
<proteinExistence type="predicted"/>
<evidence type="ECO:0000313" key="3">
    <source>
        <dbReference type="Proteomes" id="UP000286848"/>
    </source>
</evidence>
<evidence type="ECO:0000313" key="2">
    <source>
        <dbReference type="EMBL" id="GBG94349.1"/>
    </source>
</evidence>
<keyword evidence="1" id="KW-0812">Transmembrane</keyword>
<dbReference type="RefSeq" id="WP_124975664.1">
    <property type="nucleotide sequence ID" value="NZ_BFFP01000009.1"/>
</dbReference>
<feature type="transmembrane region" description="Helical" evidence="1">
    <location>
        <begin position="50"/>
        <end position="67"/>
    </location>
</feature>
<dbReference type="InterPro" id="IPR012507">
    <property type="entry name" value="YibE_F"/>
</dbReference>
<feature type="transmembrane region" description="Helical" evidence="1">
    <location>
        <begin position="79"/>
        <end position="97"/>
    </location>
</feature>
<feature type="transmembrane region" description="Helical" evidence="1">
    <location>
        <begin position="216"/>
        <end position="242"/>
    </location>
</feature>
<keyword evidence="1" id="KW-0472">Membrane</keyword>
<protein>
    <submittedName>
        <fullName evidence="2">Membrane protein</fullName>
    </submittedName>
</protein>
<evidence type="ECO:0000256" key="1">
    <source>
        <dbReference type="SAM" id="Phobius"/>
    </source>
</evidence>
<feature type="transmembrane region" description="Helical" evidence="1">
    <location>
        <begin position="128"/>
        <end position="152"/>
    </location>
</feature>
<dbReference type="OrthoDB" id="2414035at2"/>
<dbReference type="PANTHER" id="PTHR41771:SF1">
    <property type="entry name" value="MEMBRANE PROTEIN"/>
    <property type="match status" value="1"/>
</dbReference>
<sequence length="252" mass="27461">METIGILAAILGLLMVLIAGKQGFMAFFSVVINFCLLFITILLLSSGFPPLATALFSAICILAITIYMGNTDEQTSNTAFLATICVMLVMLCLIIPFDHLAQVQGFANEQSEEIEAFNLLIGVSFEQILVATTLLSTLGAIAEAAIAIASGLKEVIEENKQINRAALFRSGRNIGFQIMGMTFNTLFFGMFGGNLALFILLNKLHNSFSYYLNSKIFVAECLLVLYSAIAVILVILFTTWLMGRKLPAKKES</sequence>
<reference evidence="2 3" key="1">
    <citation type="journal article" date="2019" name="Int. J. Syst. Evol. Microbiol.">
        <title>Lactobacillus salitolerans sp. nov., a novel lactic acid bacterium isolated from spent mushroom substrates.</title>
        <authorList>
            <person name="Tohno M."/>
            <person name="Tanizawa Y."/>
            <person name="Kojima Y."/>
            <person name="Sakamoto M."/>
            <person name="Nakamura Y."/>
            <person name="Ohkuma M."/>
            <person name="Kobayashi H."/>
        </authorList>
    </citation>
    <scope>NUCLEOTIDE SEQUENCE [LARGE SCALE GENOMIC DNA]</scope>
    <source>
        <strain evidence="2 3">YK43</strain>
    </source>
</reference>
<keyword evidence="3" id="KW-1185">Reference proteome</keyword>
<name>A0A401IS42_9LACO</name>
<gene>
    <name evidence="2" type="ORF">LFYK43_08080</name>
</gene>
<dbReference type="Proteomes" id="UP000286848">
    <property type="component" value="Unassembled WGS sequence"/>
</dbReference>
<dbReference type="EMBL" id="BFFP01000009">
    <property type="protein sequence ID" value="GBG94349.1"/>
    <property type="molecule type" value="Genomic_DNA"/>
</dbReference>